<dbReference type="Proteomes" id="UP000233556">
    <property type="component" value="Unassembled WGS sequence"/>
</dbReference>
<name>A0A2I0U1D3_LIMLA</name>
<keyword evidence="3" id="KW-1185">Reference proteome</keyword>
<accession>A0A2I0U1D3</accession>
<dbReference type="AlphaFoldDB" id="A0A2I0U1D3"/>
<sequence>MLTPLLAGDCRWCRVGCYSSGVPKPFVEQLKINQCPIAVGIHGIIMEYTSVLETKSEVRMQRAWKFVKANLYMDYILSAFSGDIFDKPGKTYAQRESQPGDRRCSQPKFGGRTGISQEYSYLFKSARKALIRVTKHTNGYEFIHIQPKSYL</sequence>
<feature type="region of interest" description="Disordered" evidence="1">
    <location>
        <begin position="92"/>
        <end position="111"/>
    </location>
</feature>
<gene>
    <name evidence="2" type="ORF">llap_9939</name>
</gene>
<protein>
    <submittedName>
        <fullName evidence="2">Uncharacterized protein</fullName>
    </submittedName>
</protein>
<reference evidence="3" key="1">
    <citation type="submission" date="2017-11" db="EMBL/GenBank/DDBJ databases">
        <authorList>
            <person name="Lima N.C."/>
            <person name="Parody-Merino A.M."/>
            <person name="Battley P.F."/>
            <person name="Fidler A.E."/>
            <person name="Prosdocimi F."/>
        </authorList>
    </citation>
    <scope>NUCLEOTIDE SEQUENCE [LARGE SCALE GENOMIC DNA]</scope>
</reference>
<proteinExistence type="predicted"/>
<evidence type="ECO:0000313" key="2">
    <source>
        <dbReference type="EMBL" id="PKU39753.1"/>
    </source>
</evidence>
<dbReference type="EMBL" id="KZ506417">
    <property type="protein sequence ID" value="PKU39753.1"/>
    <property type="molecule type" value="Genomic_DNA"/>
</dbReference>
<reference evidence="3" key="2">
    <citation type="submission" date="2017-12" db="EMBL/GenBank/DDBJ databases">
        <title>Genome sequence of the Bar-tailed Godwit (Limosa lapponica baueri).</title>
        <authorList>
            <person name="Lima N.C.B."/>
            <person name="Parody-Merino A.M."/>
            <person name="Battley P.F."/>
            <person name="Fidler A.E."/>
            <person name="Prosdocimi F."/>
        </authorList>
    </citation>
    <scope>NUCLEOTIDE SEQUENCE [LARGE SCALE GENOMIC DNA]</scope>
</reference>
<evidence type="ECO:0000313" key="3">
    <source>
        <dbReference type="Proteomes" id="UP000233556"/>
    </source>
</evidence>
<organism evidence="2 3">
    <name type="scientific">Limosa lapponica baueri</name>
    <dbReference type="NCBI Taxonomy" id="1758121"/>
    <lineage>
        <taxon>Eukaryota</taxon>
        <taxon>Metazoa</taxon>
        <taxon>Chordata</taxon>
        <taxon>Craniata</taxon>
        <taxon>Vertebrata</taxon>
        <taxon>Euteleostomi</taxon>
        <taxon>Archelosauria</taxon>
        <taxon>Archosauria</taxon>
        <taxon>Dinosauria</taxon>
        <taxon>Saurischia</taxon>
        <taxon>Theropoda</taxon>
        <taxon>Coelurosauria</taxon>
        <taxon>Aves</taxon>
        <taxon>Neognathae</taxon>
        <taxon>Neoaves</taxon>
        <taxon>Charadriiformes</taxon>
        <taxon>Scolopacidae</taxon>
        <taxon>Limosa</taxon>
    </lineage>
</organism>
<evidence type="ECO:0000256" key="1">
    <source>
        <dbReference type="SAM" id="MobiDB-lite"/>
    </source>
</evidence>